<evidence type="ECO:0000256" key="4">
    <source>
        <dbReference type="ARBA" id="ARBA00011037"/>
    </source>
</evidence>
<feature type="binding site" evidence="9 11">
    <location>
        <position position="75"/>
    </location>
    <ligand>
        <name>substrate</name>
    </ligand>
</feature>
<evidence type="ECO:0000256" key="6">
    <source>
        <dbReference type="ARBA" id="ARBA00012060"/>
    </source>
</evidence>
<dbReference type="PROSITE" id="PS01029">
    <property type="entry name" value="DEHYDROQUINASE_II"/>
    <property type="match status" value="1"/>
</dbReference>
<dbReference type="GO" id="GO:0008652">
    <property type="term" value="P:amino acid biosynthetic process"/>
    <property type="evidence" value="ECO:0007669"/>
    <property type="project" value="UniProtKB-KW"/>
</dbReference>
<dbReference type="UniPathway" id="UPA00053">
    <property type="reaction ID" value="UER00086"/>
</dbReference>
<dbReference type="EC" id="4.2.1.10" evidence="6 9"/>
<name>A0A4S8PPY2_9HYPH</name>
<dbReference type="NCBIfam" id="NF003805">
    <property type="entry name" value="PRK05395.1-2"/>
    <property type="match status" value="1"/>
</dbReference>
<dbReference type="GO" id="GO:0009423">
    <property type="term" value="P:chorismate biosynthetic process"/>
    <property type="evidence" value="ECO:0007669"/>
    <property type="project" value="UniProtKB-UniRule"/>
</dbReference>
<evidence type="ECO:0000256" key="2">
    <source>
        <dbReference type="ARBA" id="ARBA00003924"/>
    </source>
</evidence>
<feature type="binding site" evidence="9 11">
    <location>
        <position position="113"/>
    </location>
    <ligand>
        <name>substrate</name>
    </ligand>
</feature>
<evidence type="ECO:0000256" key="11">
    <source>
        <dbReference type="PIRSR" id="PIRSR001399-2"/>
    </source>
</evidence>
<comment type="subunit">
    <text evidence="5 9">Homododecamer.</text>
</comment>
<dbReference type="Pfam" id="PF01220">
    <property type="entry name" value="DHquinase_II"/>
    <property type="match status" value="1"/>
</dbReference>
<dbReference type="InterPro" id="IPR001874">
    <property type="entry name" value="DHquinase_II"/>
</dbReference>
<dbReference type="SUPFAM" id="SSF52304">
    <property type="entry name" value="Type II 3-dehydroquinate dehydratase"/>
    <property type="match status" value="1"/>
</dbReference>
<feature type="binding site" evidence="9 11">
    <location>
        <position position="88"/>
    </location>
    <ligand>
        <name>substrate</name>
    </ligand>
</feature>
<dbReference type="EMBL" id="STGU01000011">
    <property type="protein sequence ID" value="THV33098.1"/>
    <property type="molecule type" value="Genomic_DNA"/>
</dbReference>
<feature type="binding site" evidence="9 11">
    <location>
        <position position="81"/>
    </location>
    <ligand>
        <name>substrate</name>
    </ligand>
</feature>
<evidence type="ECO:0000256" key="7">
    <source>
        <dbReference type="ARBA" id="ARBA00023141"/>
    </source>
</evidence>
<comment type="catalytic activity">
    <reaction evidence="1 9">
        <text>3-dehydroquinate = 3-dehydroshikimate + H2O</text>
        <dbReference type="Rhea" id="RHEA:21096"/>
        <dbReference type="ChEBI" id="CHEBI:15377"/>
        <dbReference type="ChEBI" id="CHEBI:16630"/>
        <dbReference type="ChEBI" id="CHEBI:32364"/>
        <dbReference type="EC" id="4.2.1.10"/>
    </reaction>
</comment>
<organism evidence="13 14">
    <name type="scientific">Rhizobium rosettiformans W3</name>
    <dbReference type="NCBI Taxonomy" id="538378"/>
    <lineage>
        <taxon>Bacteria</taxon>
        <taxon>Pseudomonadati</taxon>
        <taxon>Pseudomonadota</taxon>
        <taxon>Alphaproteobacteria</taxon>
        <taxon>Hyphomicrobiales</taxon>
        <taxon>Rhizobiaceae</taxon>
        <taxon>Rhizobium/Agrobacterium group</taxon>
        <taxon>Rhizobium</taxon>
    </lineage>
</organism>
<protein>
    <recommendedName>
        <fullName evidence="6 9">3-dehydroquinate dehydratase</fullName>
        <shortName evidence="9">3-dehydroquinase</shortName>
        <ecNumber evidence="6 9">4.2.1.10</ecNumber>
    </recommendedName>
    <alternativeName>
        <fullName evidence="9">Type II DHQase</fullName>
    </alternativeName>
</protein>
<dbReference type="Proteomes" id="UP000307378">
    <property type="component" value="Unassembled WGS sequence"/>
</dbReference>
<sequence length="146" mass="15621">MSKTIFVLNGPNLNMLGKREPGIYGGKTLADIEADCKAAGAELGLTIDFRQSNYEGDLVSWLHEAADKAVGVAINAGAYTHTSVALHDAIRAISPIPVIEVHISNVHAREEFRHKSMIAPACKGVICGFGPHSYILALQALKTITQ</sequence>
<dbReference type="GO" id="GO:0009073">
    <property type="term" value="P:aromatic amino acid family biosynthetic process"/>
    <property type="evidence" value="ECO:0007669"/>
    <property type="project" value="UniProtKB-KW"/>
</dbReference>
<feature type="active site" description="Proton acceptor" evidence="9 10">
    <location>
        <position position="24"/>
    </location>
</feature>
<feature type="site" description="Transition state stabilizer" evidence="9 12">
    <location>
        <position position="19"/>
    </location>
</feature>
<evidence type="ECO:0000256" key="12">
    <source>
        <dbReference type="PIRSR" id="PIRSR001399-3"/>
    </source>
</evidence>
<dbReference type="InterPro" id="IPR036441">
    <property type="entry name" value="DHquinase_II_sf"/>
</dbReference>
<dbReference type="CDD" id="cd00466">
    <property type="entry name" value="DHQase_II"/>
    <property type="match status" value="1"/>
</dbReference>
<keyword evidence="8 9" id="KW-0456">Lyase</keyword>
<dbReference type="GO" id="GO:0003855">
    <property type="term" value="F:3-dehydroquinate dehydratase activity"/>
    <property type="evidence" value="ECO:0007669"/>
    <property type="project" value="UniProtKB-UniRule"/>
</dbReference>
<evidence type="ECO:0000256" key="10">
    <source>
        <dbReference type="PIRSR" id="PIRSR001399-1"/>
    </source>
</evidence>
<dbReference type="PIRSF" id="PIRSF001399">
    <property type="entry name" value="DHquinase_II"/>
    <property type="match status" value="1"/>
</dbReference>
<evidence type="ECO:0000256" key="9">
    <source>
        <dbReference type="HAMAP-Rule" id="MF_00169"/>
    </source>
</evidence>
<dbReference type="PANTHER" id="PTHR21272">
    <property type="entry name" value="CATABOLIC 3-DEHYDROQUINASE"/>
    <property type="match status" value="1"/>
</dbReference>
<comment type="similarity">
    <text evidence="4 9">Belongs to the type-II 3-dehydroquinase family.</text>
</comment>
<feature type="active site" description="Proton donor" evidence="9 10">
    <location>
        <position position="102"/>
    </location>
</feature>
<reference evidence="13 14" key="1">
    <citation type="submission" date="2019-04" db="EMBL/GenBank/DDBJ databases">
        <title>genome sequence of strain W3.</title>
        <authorList>
            <person name="Gao J."/>
            <person name="Sun J."/>
        </authorList>
    </citation>
    <scope>NUCLEOTIDE SEQUENCE [LARGE SCALE GENOMIC DNA]</scope>
    <source>
        <strain evidence="13 14">W3</strain>
    </source>
</reference>
<dbReference type="PANTHER" id="PTHR21272:SF3">
    <property type="entry name" value="CATABOLIC 3-DEHYDROQUINASE"/>
    <property type="match status" value="1"/>
</dbReference>
<comment type="pathway">
    <text evidence="3 9">Metabolic intermediate biosynthesis; chorismate biosynthesis; chorismate from D-erythrose 4-phosphate and phosphoenolpyruvate: step 3/7.</text>
</comment>
<evidence type="ECO:0000313" key="13">
    <source>
        <dbReference type="EMBL" id="THV33098.1"/>
    </source>
</evidence>
<keyword evidence="9" id="KW-0028">Amino-acid biosynthesis</keyword>
<evidence type="ECO:0000256" key="8">
    <source>
        <dbReference type="ARBA" id="ARBA00023239"/>
    </source>
</evidence>
<dbReference type="GO" id="GO:0019631">
    <property type="term" value="P:quinate catabolic process"/>
    <property type="evidence" value="ECO:0007669"/>
    <property type="project" value="TreeGrafter"/>
</dbReference>
<evidence type="ECO:0000256" key="1">
    <source>
        <dbReference type="ARBA" id="ARBA00001864"/>
    </source>
</evidence>
<proteinExistence type="inferred from homology"/>
<dbReference type="NCBIfam" id="TIGR01088">
    <property type="entry name" value="aroQ"/>
    <property type="match status" value="1"/>
</dbReference>
<feature type="binding site" evidence="9 11">
    <location>
        <begin position="103"/>
        <end position="104"/>
    </location>
    <ligand>
        <name>substrate</name>
    </ligand>
</feature>
<comment type="function">
    <text evidence="2 9">Catalyzes a trans-dehydration via an enolate intermediate.</text>
</comment>
<keyword evidence="7 9" id="KW-0057">Aromatic amino acid biosynthesis</keyword>
<dbReference type="NCBIfam" id="NF003806">
    <property type="entry name" value="PRK05395.1-3"/>
    <property type="match status" value="1"/>
</dbReference>
<dbReference type="HAMAP" id="MF_00169">
    <property type="entry name" value="AroQ"/>
    <property type="match status" value="1"/>
</dbReference>
<evidence type="ECO:0000256" key="5">
    <source>
        <dbReference type="ARBA" id="ARBA00011193"/>
    </source>
</evidence>
<dbReference type="InterPro" id="IPR018509">
    <property type="entry name" value="DHquinase_II_CS"/>
</dbReference>
<dbReference type="NCBIfam" id="NF003807">
    <property type="entry name" value="PRK05395.1-4"/>
    <property type="match status" value="1"/>
</dbReference>
<dbReference type="RefSeq" id="WP_136542530.1">
    <property type="nucleotide sequence ID" value="NZ_STGU01000011.1"/>
</dbReference>
<gene>
    <name evidence="9 13" type="primary">aroQ</name>
    <name evidence="13" type="ORF">FAA86_18065</name>
</gene>
<evidence type="ECO:0000256" key="3">
    <source>
        <dbReference type="ARBA" id="ARBA00004902"/>
    </source>
</evidence>
<dbReference type="Gene3D" id="3.40.50.9100">
    <property type="entry name" value="Dehydroquinase, class II"/>
    <property type="match status" value="1"/>
</dbReference>
<accession>A0A4S8PPY2</accession>
<comment type="caution">
    <text evidence="13">The sequence shown here is derived from an EMBL/GenBank/DDBJ whole genome shotgun (WGS) entry which is preliminary data.</text>
</comment>
<dbReference type="AlphaFoldDB" id="A0A4S8PPY2"/>
<evidence type="ECO:0000313" key="14">
    <source>
        <dbReference type="Proteomes" id="UP000307378"/>
    </source>
</evidence>